<feature type="region of interest" description="Disordered" evidence="1">
    <location>
        <begin position="1"/>
        <end position="25"/>
    </location>
</feature>
<feature type="compositionally biased region" description="Basic and acidic residues" evidence="1">
    <location>
        <begin position="1"/>
        <end position="20"/>
    </location>
</feature>
<name>A0A843V2E4_COLES</name>
<evidence type="ECO:0000256" key="1">
    <source>
        <dbReference type="SAM" id="MobiDB-lite"/>
    </source>
</evidence>
<evidence type="ECO:0000313" key="3">
    <source>
        <dbReference type="Proteomes" id="UP000652761"/>
    </source>
</evidence>
<dbReference type="Proteomes" id="UP000652761">
    <property type="component" value="Unassembled WGS sequence"/>
</dbReference>
<proteinExistence type="predicted"/>
<keyword evidence="3" id="KW-1185">Reference proteome</keyword>
<dbReference type="EMBL" id="NMUH01001454">
    <property type="protein sequence ID" value="MQL92502.1"/>
    <property type="molecule type" value="Genomic_DNA"/>
</dbReference>
<evidence type="ECO:0000313" key="2">
    <source>
        <dbReference type="EMBL" id="MQL92502.1"/>
    </source>
</evidence>
<organism evidence="2 3">
    <name type="scientific">Colocasia esculenta</name>
    <name type="common">Wild taro</name>
    <name type="synonym">Arum esculentum</name>
    <dbReference type="NCBI Taxonomy" id="4460"/>
    <lineage>
        <taxon>Eukaryota</taxon>
        <taxon>Viridiplantae</taxon>
        <taxon>Streptophyta</taxon>
        <taxon>Embryophyta</taxon>
        <taxon>Tracheophyta</taxon>
        <taxon>Spermatophyta</taxon>
        <taxon>Magnoliopsida</taxon>
        <taxon>Liliopsida</taxon>
        <taxon>Araceae</taxon>
        <taxon>Aroideae</taxon>
        <taxon>Colocasieae</taxon>
        <taxon>Colocasia</taxon>
    </lineage>
</organism>
<accession>A0A843V2E4</accession>
<sequence>MKQRSPQKEAFHKDAADGSFRRQKMLGEEALDETLEGGTLLHEIPCLGFPPEVLQPEVDSHFSWGRLQKSQGQLQNKLGVDSS</sequence>
<dbReference type="AlphaFoldDB" id="A0A843V2E4"/>
<protein>
    <submittedName>
        <fullName evidence="2">Uncharacterized protein</fullName>
    </submittedName>
</protein>
<comment type="caution">
    <text evidence="2">The sequence shown here is derived from an EMBL/GenBank/DDBJ whole genome shotgun (WGS) entry which is preliminary data.</text>
</comment>
<gene>
    <name evidence="2" type="ORF">Taro_025121</name>
</gene>
<reference evidence="2" key="1">
    <citation type="submission" date="2017-07" db="EMBL/GenBank/DDBJ databases">
        <title>Taro Niue Genome Assembly and Annotation.</title>
        <authorList>
            <person name="Atibalentja N."/>
            <person name="Keating K."/>
            <person name="Fields C.J."/>
        </authorList>
    </citation>
    <scope>NUCLEOTIDE SEQUENCE</scope>
    <source>
        <strain evidence="2">Niue_2</strain>
        <tissue evidence="2">Leaf</tissue>
    </source>
</reference>